<evidence type="ECO:0000313" key="3">
    <source>
        <dbReference type="Proteomes" id="UP000321362"/>
    </source>
</evidence>
<dbReference type="KEGG" id="mgk:FSB76_31020"/>
<dbReference type="RefSeq" id="WP_147060473.1">
    <property type="nucleotide sequence ID" value="NZ_CP042437.1"/>
</dbReference>
<evidence type="ECO:0000256" key="1">
    <source>
        <dbReference type="SAM" id="Coils"/>
    </source>
</evidence>
<dbReference type="AlphaFoldDB" id="A0A5B8WBF6"/>
<evidence type="ECO:0000313" key="2">
    <source>
        <dbReference type="EMBL" id="QEC80175.1"/>
    </source>
</evidence>
<gene>
    <name evidence="2" type="ORF">FSB76_31020</name>
</gene>
<protein>
    <submittedName>
        <fullName evidence="2">MerR family transcriptional regulator</fullName>
    </submittedName>
</protein>
<sequence>MKTENLITVNEFCIYHNVEFTFINSLQQAGLVDVKEVDQTIFIPESELKKLQKIISLHELDINIAGIEAITHMLDRIEQMQENMRGLRNKLKMYEGE</sequence>
<feature type="coiled-coil region" evidence="1">
    <location>
        <begin position="70"/>
        <end position="97"/>
    </location>
</feature>
<name>A0A5B8WBF6_9SPHI</name>
<accession>A0A5B8WBF6</accession>
<dbReference type="EMBL" id="CP042437">
    <property type="protein sequence ID" value="QEC80175.1"/>
    <property type="molecule type" value="Genomic_DNA"/>
</dbReference>
<dbReference type="Pfam" id="PF13591">
    <property type="entry name" value="MerR_2"/>
    <property type="match status" value="1"/>
</dbReference>
<organism evidence="2 3">
    <name type="scientific">Mucilaginibacter ginsenosidivorax</name>
    <dbReference type="NCBI Taxonomy" id="862126"/>
    <lineage>
        <taxon>Bacteria</taxon>
        <taxon>Pseudomonadati</taxon>
        <taxon>Bacteroidota</taxon>
        <taxon>Sphingobacteriia</taxon>
        <taxon>Sphingobacteriales</taxon>
        <taxon>Sphingobacteriaceae</taxon>
        <taxon>Mucilaginibacter</taxon>
    </lineage>
</organism>
<proteinExistence type="predicted"/>
<dbReference type="Gene3D" id="1.10.1660.10">
    <property type="match status" value="1"/>
</dbReference>
<reference evidence="2 3" key="1">
    <citation type="journal article" date="2013" name="J. Microbiol.">
        <title>Mucilaginibacter ginsenosidivorax sp. nov., with ginsenoside converting activity isolated from sediment.</title>
        <authorList>
            <person name="Kim J.K."/>
            <person name="Choi T.E."/>
            <person name="Liu Q.M."/>
            <person name="Park H.Y."/>
            <person name="Yi T.H."/>
            <person name="Yoon M.H."/>
            <person name="Kim S.C."/>
            <person name="Im W.T."/>
        </authorList>
    </citation>
    <scope>NUCLEOTIDE SEQUENCE [LARGE SCALE GENOMIC DNA]</scope>
    <source>
        <strain evidence="2 3">KHI28</strain>
    </source>
</reference>
<dbReference type="OrthoDB" id="1494789at2"/>
<keyword evidence="3" id="KW-1185">Reference proteome</keyword>
<keyword evidence="1" id="KW-0175">Coiled coil</keyword>
<dbReference type="Proteomes" id="UP000321362">
    <property type="component" value="Chromosome"/>
</dbReference>